<evidence type="ECO:0000256" key="6">
    <source>
        <dbReference type="ARBA" id="ARBA00023012"/>
    </source>
</evidence>
<dbReference type="PROSITE" id="PS50109">
    <property type="entry name" value="HIS_KIN"/>
    <property type="match status" value="1"/>
</dbReference>
<organism evidence="8 9">
    <name type="scientific">Roseibium marinum</name>
    <dbReference type="NCBI Taxonomy" id="281252"/>
    <lineage>
        <taxon>Bacteria</taxon>
        <taxon>Pseudomonadati</taxon>
        <taxon>Pseudomonadota</taxon>
        <taxon>Alphaproteobacteria</taxon>
        <taxon>Hyphomicrobiales</taxon>
        <taxon>Stappiaceae</taxon>
        <taxon>Roseibium</taxon>
    </lineage>
</organism>
<proteinExistence type="predicted"/>
<dbReference type="EMBL" id="PPCN01000002">
    <property type="protein sequence ID" value="POF32859.1"/>
    <property type="molecule type" value="Genomic_DNA"/>
</dbReference>
<evidence type="ECO:0000256" key="2">
    <source>
        <dbReference type="ARBA" id="ARBA00022679"/>
    </source>
</evidence>
<evidence type="ECO:0000259" key="7">
    <source>
        <dbReference type="PROSITE" id="PS50109"/>
    </source>
</evidence>
<evidence type="ECO:0000256" key="3">
    <source>
        <dbReference type="ARBA" id="ARBA00022741"/>
    </source>
</evidence>
<evidence type="ECO:0000256" key="4">
    <source>
        <dbReference type="ARBA" id="ARBA00022777"/>
    </source>
</evidence>
<dbReference type="AlphaFoldDB" id="A0A2S3UZG6"/>
<dbReference type="RefSeq" id="WP_103221839.1">
    <property type="nucleotide sequence ID" value="NZ_PPCN01000002.1"/>
</dbReference>
<keyword evidence="4 8" id="KW-0418">Kinase</keyword>
<dbReference type="InterPro" id="IPR036890">
    <property type="entry name" value="HATPase_C_sf"/>
</dbReference>
<dbReference type="GO" id="GO:0005524">
    <property type="term" value="F:ATP binding"/>
    <property type="evidence" value="ECO:0007669"/>
    <property type="project" value="UniProtKB-KW"/>
</dbReference>
<sequence length="698" mass="77692">MTDHLKFSPDILRRLGEELVPDIDQGIVELVKNGYDADATTCKITLADPMSGNGSIAIIDDGIGMTGNQIRKGWLVIGRSDKAKGALTSKFKRVPVGDKGLGRLAALRLGNRVILTTRPASEPGKQYSTSLDWLEYEKADVVEDVALAIAETETDLPHGTEIRIEGIEARITRTTVNKLARSLLLLSDPFARFDDQLSNGRLKSTKRSRIIDPGFSANLLTMEFKDLQAKVGKSYFSDAEYRIQAELHANGNATFRIMDWKGEIVHEAMAGDTFHAPPFTFDLWVFVLSKDSFSTRSSTLSEVRDWLAELGGVHVYEDGIRVPPYGGEENDFLGLNLRRVRSPEVRPSTNTSVGRIKINNTDGSLIQKTDRIGYVENYAFGELKRACGEALDWAARILLKERERKREADKQSKKEKAAKATSDLERVLSKNFKPTERKKVDKAIQSYVKATEKEADSLREDLELYRSLATAGMISAVFAHEIGKPLGLIDNAIKGLIRLVPDEDQRKANARVGRIQTSRTRLSSFVSIPLRLLSKHKRRTGRIDVNRCIGSMVEMLEPISANYDTLITFKPSETGLFVNGTEALLDGIIINLILNSFNAFLRDNFEQDKRRIKIETWSDTTNILIRIEDNAGGIDGVSVEDIWLPGVTTVADGTGFGLTIVRDSIKDLNGTIRVDPITDFGGARFTISLRPMRELFGR</sequence>
<keyword evidence="6" id="KW-0902">Two-component regulatory system</keyword>
<dbReference type="Pfam" id="PF13589">
    <property type="entry name" value="HATPase_c_3"/>
    <property type="match status" value="1"/>
</dbReference>
<name>A0A2S3UZG6_9HYPH</name>
<dbReference type="GO" id="GO:0000160">
    <property type="term" value="P:phosphorelay signal transduction system"/>
    <property type="evidence" value="ECO:0007669"/>
    <property type="project" value="UniProtKB-KW"/>
</dbReference>
<gene>
    <name evidence="8" type="ORF">CLV41_102264</name>
</gene>
<keyword evidence="1" id="KW-0597">Phosphoprotein</keyword>
<evidence type="ECO:0000256" key="5">
    <source>
        <dbReference type="ARBA" id="ARBA00022840"/>
    </source>
</evidence>
<feature type="domain" description="Histidine kinase" evidence="7">
    <location>
        <begin position="477"/>
        <end position="693"/>
    </location>
</feature>
<keyword evidence="9" id="KW-1185">Reference proteome</keyword>
<dbReference type="SUPFAM" id="SSF55874">
    <property type="entry name" value="ATPase domain of HSP90 chaperone/DNA topoisomerase II/histidine kinase"/>
    <property type="match status" value="2"/>
</dbReference>
<evidence type="ECO:0000313" key="8">
    <source>
        <dbReference type="EMBL" id="POF32859.1"/>
    </source>
</evidence>
<dbReference type="Gene3D" id="3.30.565.10">
    <property type="entry name" value="Histidine kinase-like ATPase, C-terminal domain"/>
    <property type="match status" value="2"/>
</dbReference>
<dbReference type="SMART" id="SM00387">
    <property type="entry name" value="HATPase_c"/>
    <property type="match status" value="1"/>
</dbReference>
<dbReference type="Pfam" id="PF02518">
    <property type="entry name" value="HATPase_c"/>
    <property type="match status" value="1"/>
</dbReference>
<comment type="caution">
    <text evidence="8">The sequence shown here is derived from an EMBL/GenBank/DDBJ whole genome shotgun (WGS) entry which is preliminary data.</text>
</comment>
<keyword evidence="3" id="KW-0547">Nucleotide-binding</keyword>
<reference evidence="8 9" key="1">
    <citation type="submission" date="2018-01" db="EMBL/GenBank/DDBJ databases">
        <title>Genomic Encyclopedia of Archaeal and Bacterial Type Strains, Phase II (KMG-II): from individual species to whole genera.</title>
        <authorList>
            <person name="Goeker M."/>
        </authorList>
    </citation>
    <scope>NUCLEOTIDE SEQUENCE [LARGE SCALE GENOMIC DNA]</scope>
    <source>
        <strain evidence="8 9">DSM 17023</strain>
    </source>
</reference>
<dbReference type="Proteomes" id="UP000236959">
    <property type="component" value="Unassembled WGS sequence"/>
</dbReference>
<dbReference type="OrthoDB" id="9816482at2"/>
<keyword evidence="2" id="KW-0808">Transferase</keyword>
<dbReference type="PANTHER" id="PTHR43065">
    <property type="entry name" value="SENSOR HISTIDINE KINASE"/>
    <property type="match status" value="1"/>
</dbReference>
<evidence type="ECO:0000256" key="1">
    <source>
        <dbReference type="ARBA" id="ARBA00022553"/>
    </source>
</evidence>
<dbReference type="GO" id="GO:0016301">
    <property type="term" value="F:kinase activity"/>
    <property type="evidence" value="ECO:0007669"/>
    <property type="project" value="UniProtKB-KW"/>
</dbReference>
<protein>
    <submittedName>
        <fullName evidence="8">Histidine kinase/DNA gyrase B/HSP90-like ATPase</fullName>
    </submittedName>
</protein>
<keyword evidence="5" id="KW-0067">ATP-binding</keyword>
<accession>A0A2S3UZG6</accession>
<evidence type="ECO:0000313" key="9">
    <source>
        <dbReference type="Proteomes" id="UP000236959"/>
    </source>
</evidence>
<dbReference type="InterPro" id="IPR005467">
    <property type="entry name" value="His_kinase_dom"/>
</dbReference>
<dbReference type="PANTHER" id="PTHR43065:SF10">
    <property type="entry name" value="PEROXIDE STRESS-ACTIVATED HISTIDINE KINASE MAK3"/>
    <property type="match status" value="1"/>
</dbReference>
<dbReference type="InterPro" id="IPR003594">
    <property type="entry name" value="HATPase_dom"/>
</dbReference>